<dbReference type="OrthoDB" id="4062651at2759"/>
<sequence>MKRRFSNSLNSFNQDEVPSFYKLPTLINRSYREMRELNSIDNEQMVSNEDFISLVREACEGSSSHLGDRKDELPPPDNDNCTDRSISPDKCARVKRRAFSTNEASNFDKEEGRRIERLRHYEFPRQTTSSRLGSHSFEGIEDEYIPDFHAFNLKRYASNENLLDTESARPSPNIYAPISTRELSLSPSLILSPLAPSSAASSSSITNEKLILRGLHSNVKPIDISPKRSKLGKDGFGRFNAGEQFSHSGRSPEREGDRSLLASLPKNFSSLSFSERKKFLSELLPESLKDNDEYKSHLTRLLRKNSLPRSRASSNAIDFLNSFSLEGDTSVSGVSGPAENVNECGSIVMNKWKLGNTFNRGAFGIIRDCQNIEDQSDNRAMKVIEVYDSVEFEQRFKTEILMWSLMQHENILLLQDFLMTNNWFFLLMPKVLGGSLFDIVKMWEAYRIPLNDRFHKIKNFLRGLCKALQYMHSIGAYHGDIKLENCLVDSQNNDRLLLCDFGMANFFTKEGNAQTGVPELTKRLVKLEPFAGRSTSDSELHHRLPDERIGSLPYAAPELIQPSPQNLSSFSDMWAFGIMVYTMVTLKLPFCHRFEPRVKMQIIYCDYDGQAFEKEVESLRGNNYTVQIMENLLYGCLEKDINKRLDATAALALIDQL</sequence>
<keyword evidence="4" id="KW-1185">Reference proteome</keyword>
<dbReference type="GO" id="GO:0004674">
    <property type="term" value="F:protein serine/threonine kinase activity"/>
    <property type="evidence" value="ECO:0007669"/>
    <property type="project" value="TreeGrafter"/>
</dbReference>
<name>A0A875SD80_EENNA</name>
<dbReference type="AlphaFoldDB" id="A0A875SD80"/>
<dbReference type="InterPro" id="IPR000719">
    <property type="entry name" value="Prot_kinase_dom"/>
</dbReference>
<dbReference type="EMBL" id="CP064815">
    <property type="protein sequence ID" value="QPG77359.1"/>
    <property type="molecule type" value="Genomic_DNA"/>
</dbReference>
<dbReference type="InterPro" id="IPR011009">
    <property type="entry name" value="Kinase-like_dom_sf"/>
</dbReference>
<dbReference type="Gene3D" id="1.10.510.10">
    <property type="entry name" value="Transferase(Phosphotransferase) domain 1"/>
    <property type="match status" value="1"/>
</dbReference>
<dbReference type="GO" id="GO:0005524">
    <property type="term" value="F:ATP binding"/>
    <property type="evidence" value="ECO:0007669"/>
    <property type="project" value="InterPro"/>
</dbReference>
<dbReference type="PANTHER" id="PTHR44167:SF30">
    <property type="entry name" value="PHOSPHORYLASE KINASE"/>
    <property type="match status" value="1"/>
</dbReference>
<reference evidence="3" key="1">
    <citation type="submission" date="2020-10" db="EMBL/GenBank/DDBJ databases">
        <authorList>
            <person name="Roach M.J.R."/>
        </authorList>
    </citation>
    <scope>NUCLEOTIDE SEQUENCE</scope>
    <source>
        <strain evidence="3">CBS 1945</strain>
    </source>
</reference>
<evidence type="ECO:0000313" key="4">
    <source>
        <dbReference type="Proteomes" id="UP000662931"/>
    </source>
</evidence>
<gene>
    <name evidence="3" type="ORF">FOA43_004772</name>
</gene>
<protein>
    <recommendedName>
        <fullName evidence="2">Protein kinase domain-containing protein</fullName>
    </recommendedName>
</protein>
<dbReference type="GeneID" id="62198172"/>
<dbReference type="SMART" id="SM00220">
    <property type="entry name" value="S_TKc"/>
    <property type="match status" value="1"/>
</dbReference>
<dbReference type="RefSeq" id="XP_038780924.1">
    <property type="nucleotide sequence ID" value="XM_038924996.1"/>
</dbReference>
<evidence type="ECO:0000259" key="2">
    <source>
        <dbReference type="PROSITE" id="PS50011"/>
    </source>
</evidence>
<dbReference type="SUPFAM" id="SSF56112">
    <property type="entry name" value="Protein kinase-like (PK-like)"/>
    <property type="match status" value="1"/>
</dbReference>
<feature type="region of interest" description="Disordered" evidence="1">
    <location>
        <begin position="63"/>
        <end position="86"/>
    </location>
</feature>
<evidence type="ECO:0000313" key="3">
    <source>
        <dbReference type="EMBL" id="QPG77359.1"/>
    </source>
</evidence>
<evidence type="ECO:0000256" key="1">
    <source>
        <dbReference type="SAM" id="MobiDB-lite"/>
    </source>
</evidence>
<feature type="domain" description="Protein kinase" evidence="2">
    <location>
        <begin position="352"/>
        <end position="657"/>
    </location>
</feature>
<dbReference type="GO" id="GO:0005634">
    <property type="term" value="C:nucleus"/>
    <property type="evidence" value="ECO:0007669"/>
    <property type="project" value="TreeGrafter"/>
</dbReference>
<proteinExistence type="predicted"/>
<dbReference type="PANTHER" id="PTHR44167">
    <property type="entry name" value="OVARIAN-SPECIFIC SERINE/THREONINE-PROTEIN KINASE LOK-RELATED"/>
    <property type="match status" value="1"/>
</dbReference>
<accession>A0A875SD80</accession>
<organism evidence="3 4">
    <name type="scientific">Eeniella nana</name>
    <name type="common">Yeast</name>
    <name type="synonym">Brettanomyces nanus</name>
    <dbReference type="NCBI Taxonomy" id="13502"/>
    <lineage>
        <taxon>Eukaryota</taxon>
        <taxon>Fungi</taxon>
        <taxon>Dikarya</taxon>
        <taxon>Ascomycota</taxon>
        <taxon>Saccharomycotina</taxon>
        <taxon>Pichiomycetes</taxon>
        <taxon>Pichiales</taxon>
        <taxon>Pichiaceae</taxon>
        <taxon>Brettanomyces</taxon>
    </lineage>
</organism>
<dbReference type="Proteomes" id="UP000662931">
    <property type="component" value="Chromosome 4"/>
</dbReference>
<dbReference type="PROSITE" id="PS50011">
    <property type="entry name" value="PROTEIN_KINASE_DOM"/>
    <property type="match status" value="1"/>
</dbReference>
<dbReference type="Pfam" id="PF00069">
    <property type="entry name" value="Pkinase"/>
    <property type="match status" value="1"/>
</dbReference>
<dbReference type="GO" id="GO:0044773">
    <property type="term" value="P:mitotic DNA damage checkpoint signaling"/>
    <property type="evidence" value="ECO:0007669"/>
    <property type="project" value="TreeGrafter"/>
</dbReference>
<feature type="region of interest" description="Disordered" evidence="1">
    <location>
        <begin position="223"/>
        <end position="258"/>
    </location>
</feature>
<dbReference type="KEGG" id="bnn:FOA43_004772"/>
<dbReference type="Gene3D" id="3.30.200.20">
    <property type="entry name" value="Phosphorylase Kinase, domain 1"/>
    <property type="match status" value="1"/>
</dbReference>